<feature type="domain" description="Rab-GAP TBC" evidence="2">
    <location>
        <begin position="1"/>
        <end position="215"/>
    </location>
</feature>
<sequence length="644" mass="74416">MPSDWFVTSGAQELRANSALEYREYVRRSEHCASSQFEEDLRQIELDLPRTDESIRLFLLRPEEREALDEDEELPPHVTERFLPLLRNILAAYSVRNPRVGYVQGHADVLCFLLGNVNEQRDEEETFWVYASVMERVFPDDFFARTPKLHGFQVDCKLFHELVVRKLVPHYPILAKVDLPLVTTLLSCKWFVSLWVGELPLPLLYEVWDTMLREEDGIILHLLVALHFFRLAVDKIQLHMEMEQWDSSYIYKIIMSQCQTATEIAPLELLQQARSLYGLKDESVEDMRTAIRRLPQLRKAEFAVLAKQTHFSHLEMERLQDEFTFLRFQRKMCGRSKLRGLRQEGLEGILSRELSTSPVDIYGRIYHLLKPDGYGNISFSNLIQFLSVASRGTPEERARLLFQIPNHHDHEYLNQQGIEKLADLLCCLLTNRMVADAEGHRVREPRRREHGDSTSDAAKSPLLRRHFRTKLLSLATSDCQLQYTEWLEFALADSEMAQLMQWETTRRRRSGGMLRIKTRSVSFWSMTPIQPVLSRASSDSLLQRQPSVKRVLKGSEREIEESPEQNGDANNFGVSSAPFLKSSGSSANGFAERRQVTLLSEKMNKKFKACLPRAEAEALARNPFEEPSAGTGTPYVFWCQCTIS</sequence>
<dbReference type="Gene3D" id="1.10.8.270">
    <property type="entry name" value="putative rabgap domain of human tbc1 domain family member 14 like domains"/>
    <property type="match status" value="1"/>
</dbReference>
<protein>
    <recommendedName>
        <fullName evidence="2">Rab-GAP TBC domain-containing protein</fullName>
    </recommendedName>
</protein>
<feature type="compositionally biased region" description="Polar residues" evidence="1">
    <location>
        <begin position="564"/>
        <end position="574"/>
    </location>
</feature>
<dbReference type="InterPro" id="IPR035969">
    <property type="entry name" value="Rab-GAP_TBC_sf"/>
</dbReference>
<dbReference type="Gene3D" id="1.10.472.80">
    <property type="entry name" value="Ypt/Rab-GAP domain of gyp1p, domain 3"/>
    <property type="match status" value="1"/>
</dbReference>
<dbReference type="SUPFAM" id="SSF47473">
    <property type="entry name" value="EF-hand"/>
    <property type="match status" value="1"/>
</dbReference>
<evidence type="ECO:0000313" key="4">
    <source>
        <dbReference type="Proteomes" id="UP000434957"/>
    </source>
</evidence>
<organism evidence="3 4">
    <name type="scientific">Phytophthora rubi</name>
    <dbReference type="NCBI Taxonomy" id="129364"/>
    <lineage>
        <taxon>Eukaryota</taxon>
        <taxon>Sar</taxon>
        <taxon>Stramenopiles</taxon>
        <taxon>Oomycota</taxon>
        <taxon>Peronosporomycetes</taxon>
        <taxon>Peronosporales</taxon>
        <taxon>Peronosporaceae</taxon>
        <taxon>Phytophthora</taxon>
    </lineage>
</organism>
<keyword evidence="4" id="KW-1185">Reference proteome</keyword>
<evidence type="ECO:0000256" key="1">
    <source>
        <dbReference type="SAM" id="MobiDB-lite"/>
    </source>
</evidence>
<dbReference type="InterPro" id="IPR000195">
    <property type="entry name" value="Rab-GAP-TBC_dom"/>
</dbReference>
<reference evidence="3 4" key="1">
    <citation type="submission" date="2018-08" db="EMBL/GenBank/DDBJ databases">
        <title>Genomic investigation of the strawberry pathogen Phytophthora fragariae indicates pathogenicity is determined by transcriptional variation in three key races.</title>
        <authorList>
            <person name="Adams T.M."/>
            <person name="Armitage A.D."/>
            <person name="Sobczyk M.K."/>
            <person name="Bates H.J."/>
            <person name="Dunwell J.M."/>
            <person name="Nellist C.F."/>
            <person name="Harrison R.J."/>
        </authorList>
    </citation>
    <scope>NUCLEOTIDE SEQUENCE [LARGE SCALE GENOMIC DNA]</scope>
    <source>
        <strain evidence="3 4">SCRP333</strain>
    </source>
</reference>
<evidence type="ECO:0000259" key="2">
    <source>
        <dbReference type="PROSITE" id="PS50086"/>
    </source>
</evidence>
<feature type="region of interest" description="Disordered" evidence="1">
    <location>
        <begin position="438"/>
        <end position="458"/>
    </location>
</feature>
<gene>
    <name evidence="3" type="ORF">PR003_g4265</name>
</gene>
<comment type="caution">
    <text evidence="3">The sequence shown here is derived from an EMBL/GenBank/DDBJ whole genome shotgun (WGS) entry which is preliminary data.</text>
</comment>
<proteinExistence type="predicted"/>
<dbReference type="EMBL" id="QXFT01000159">
    <property type="protein sequence ID" value="KAE9352656.1"/>
    <property type="molecule type" value="Genomic_DNA"/>
</dbReference>
<dbReference type="SUPFAM" id="SSF47923">
    <property type="entry name" value="Ypt/Rab-GAP domain of gyp1p"/>
    <property type="match status" value="2"/>
</dbReference>
<dbReference type="PROSITE" id="PS50086">
    <property type="entry name" value="TBC_RABGAP"/>
    <property type="match status" value="1"/>
</dbReference>
<evidence type="ECO:0000313" key="3">
    <source>
        <dbReference type="EMBL" id="KAE9352656.1"/>
    </source>
</evidence>
<feature type="region of interest" description="Disordered" evidence="1">
    <location>
        <begin position="552"/>
        <end position="574"/>
    </location>
</feature>
<dbReference type="PANTHER" id="PTHR22957:SF212">
    <property type="entry name" value="RELATED TO THE N TERMINUS OF TRE ONCOGENE, ISOFORM A"/>
    <property type="match status" value="1"/>
</dbReference>
<dbReference type="Proteomes" id="UP000434957">
    <property type="component" value="Unassembled WGS sequence"/>
</dbReference>
<accession>A0A6A4G287</accession>
<name>A0A6A4G287_9STRA</name>
<dbReference type="SMART" id="SM00164">
    <property type="entry name" value="TBC"/>
    <property type="match status" value="1"/>
</dbReference>
<dbReference type="InterPro" id="IPR011992">
    <property type="entry name" value="EF-hand-dom_pair"/>
</dbReference>
<dbReference type="Pfam" id="PF00566">
    <property type="entry name" value="RabGAP-TBC"/>
    <property type="match status" value="1"/>
</dbReference>
<dbReference type="GO" id="GO:0005096">
    <property type="term" value="F:GTPase activator activity"/>
    <property type="evidence" value="ECO:0007669"/>
    <property type="project" value="TreeGrafter"/>
</dbReference>
<dbReference type="AlphaFoldDB" id="A0A6A4G287"/>
<dbReference type="Gene3D" id="1.10.238.10">
    <property type="entry name" value="EF-hand"/>
    <property type="match status" value="1"/>
</dbReference>
<feature type="compositionally biased region" description="Basic and acidic residues" evidence="1">
    <location>
        <begin position="438"/>
        <end position="453"/>
    </location>
</feature>
<dbReference type="PANTHER" id="PTHR22957">
    <property type="entry name" value="TBC1 DOMAIN FAMILY MEMBER GTPASE-ACTIVATING PROTEIN"/>
    <property type="match status" value="1"/>
</dbReference>